<keyword evidence="1" id="KW-0472">Membrane</keyword>
<reference evidence="2" key="1">
    <citation type="submission" date="2022-10" db="EMBL/GenBank/DDBJ databases">
        <authorList>
            <person name="Aires J."/>
            <person name="Mesa V."/>
        </authorList>
    </citation>
    <scope>NUCLEOTIDE SEQUENCE</scope>
    <source>
        <strain evidence="2">Clostridium neonatale JD116</strain>
    </source>
</reference>
<evidence type="ECO:0000256" key="1">
    <source>
        <dbReference type="SAM" id="Phobius"/>
    </source>
</evidence>
<accession>A0AAD1YBD9</accession>
<dbReference type="Proteomes" id="UP001189143">
    <property type="component" value="Unassembled WGS sequence"/>
</dbReference>
<protein>
    <submittedName>
        <fullName evidence="2">Uncharacterized protein</fullName>
    </submittedName>
</protein>
<keyword evidence="1" id="KW-0812">Transmembrane</keyword>
<organism evidence="2 3">
    <name type="scientific">Clostridium neonatale</name>
    <dbReference type="NCBI Taxonomy" id="137838"/>
    <lineage>
        <taxon>Bacteria</taxon>
        <taxon>Bacillati</taxon>
        <taxon>Bacillota</taxon>
        <taxon>Clostridia</taxon>
        <taxon>Eubacteriales</taxon>
        <taxon>Clostridiaceae</taxon>
        <taxon>Clostridium</taxon>
    </lineage>
</organism>
<comment type="caution">
    <text evidence="2">The sequence shown here is derived from an EMBL/GenBank/DDBJ whole genome shotgun (WGS) entry which is preliminary data.</text>
</comment>
<proteinExistence type="predicted"/>
<evidence type="ECO:0000313" key="3">
    <source>
        <dbReference type="Proteomes" id="UP001189143"/>
    </source>
</evidence>
<gene>
    <name evidence="2" type="ORF">CNEO2_100021</name>
</gene>
<feature type="transmembrane region" description="Helical" evidence="1">
    <location>
        <begin position="21"/>
        <end position="42"/>
    </location>
</feature>
<evidence type="ECO:0000313" key="2">
    <source>
        <dbReference type="EMBL" id="CAI3538999.1"/>
    </source>
</evidence>
<dbReference type="EMBL" id="CAMTCP010000011">
    <property type="protein sequence ID" value="CAI3538999.1"/>
    <property type="molecule type" value="Genomic_DNA"/>
</dbReference>
<keyword evidence="1" id="KW-1133">Transmembrane helix</keyword>
<name>A0AAD1YBD9_9CLOT</name>
<sequence>MSINNEFQYIIKKSNKEYNYLSGKINYCFLLVSILLLDLSYIPLDFI</sequence>
<dbReference type="AlphaFoldDB" id="A0AAD1YBD9"/>